<keyword evidence="1" id="KW-1133">Transmembrane helix</keyword>
<dbReference type="Proteomes" id="UP000230768">
    <property type="component" value="Unassembled WGS sequence"/>
</dbReference>
<evidence type="ECO:0000256" key="1">
    <source>
        <dbReference type="SAM" id="Phobius"/>
    </source>
</evidence>
<reference evidence="2 3" key="1">
    <citation type="submission" date="2017-11" db="EMBL/GenBank/DDBJ databases">
        <title>Draft genome sequence of Bacillus pumilus 51_5il from lake Gorkoye (Russia: Novosibirsk region).</title>
        <authorList>
            <person name="Shipova A.A."/>
            <person name="Rozanov A.S."/>
            <person name="Bryanskaya A.V."/>
            <person name="Peltek S.E."/>
        </authorList>
    </citation>
    <scope>NUCLEOTIDE SEQUENCE [LARGE SCALE GENOMIC DNA]</scope>
    <source>
        <strain evidence="2 3">51_5il</strain>
    </source>
</reference>
<feature type="transmembrane region" description="Helical" evidence="1">
    <location>
        <begin position="6"/>
        <end position="23"/>
    </location>
</feature>
<gene>
    <name evidence="2" type="ORF">CTV99_12470</name>
</gene>
<accession>A0A2G8ISI1</accession>
<name>A0A2G8ISI1_BACPU</name>
<sequence>MTKGWSWLFMILQLVIYLFLRQLRGKGTSQSKSGNVQTPDHGYAKTYETLIEERDLYFIALINCLDPSFHVYAVSKCSKKGRKLCAVFEYFS</sequence>
<protein>
    <submittedName>
        <fullName evidence="2">Uncharacterized protein</fullName>
    </submittedName>
</protein>
<proteinExistence type="predicted"/>
<keyword evidence="1" id="KW-0472">Membrane</keyword>
<evidence type="ECO:0000313" key="3">
    <source>
        <dbReference type="Proteomes" id="UP000230768"/>
    </source>
</evidence>
<evidence type="ECO:0000313" key="2">
    <source>
        <dbReference type="EMBL" id="PIK26421.1"/>
    </source>
</evidence>
<organism evidence="2 3">
    <name type="scientific">Bacillus pumilus</name>
    <name type="common">Bacillus mesentericus</name>
    <dbReference type="NCBI Taxonomy" id="1408"/>
    <lineage>
        <taxon>Bacteria</taxon>
        <taxon>Bacillati</taxon>
        <taxon>Bacillota</taxon>
        <taxon>Bacilli</taxon>
        <taxon>Bacillales</taxon>
        <taxon>Bacillaceae</taxon>
        <taxon>Bacillus</taxon>
    </lineage>
</organism>
<keyword evidence="1" id="KW-0812">Transmembrane</keyword>
<comment type="caution">
    <text evidence="2">The sequence shown here is derived from an EMBL/GenBank/DDBJ whole genome shotgun (WGS) entry which is preliminary data.</text>
</comment>
<dbReference type="EMBL" id="PEKP01000017">
    <property type="protein sequence ID" value="PIK26421.1"/>
    <property type="molecule type" value="Genomic_DNA"/>
</dbReference>
<dbReference type="AlphaFoldDB" id="A0A2G8ISI1"/>